<evidence type="ECO:0000313" key="4">
    <source>
        <dbReference type="Proteomes" id="UP001601992"/>
    </source>
</evidence>
<organism evidence="3 4">
    <name type="scientific">Nocardia jiangxiensis</name>
    <dbReference type="NCBI Taxonomy" id="282685"/>
    <lineage>
        <taxon>Bacteria</taxon>
        <taxon>Bacillati</taxon>
        <taxon>Actinomycetota</taxon>
        <taxon>Actinomycetes</taxon>
        <taxon>Mycobacteriales</taxon>
        <taxon>Nocardiaceae</taxon>
        <taxon>Nocardia</taxon>
    </lineage>
</organism>
<dbReference type="Gene3D" id="3.40.190.10">
    <property type="entry name" value="Periplasmic binding protein-like II"/>
    <property type="match status" value="2"/>
</dbReference>
<feature type="signal peptide" evidence="2">
    <location>
        <begin position="1"/>
        <end position="31"/>
    </location>
</feature>
<dbReference type="PROSITE" id="PS51257">
    <property type="entry name" value="PROKAR_LIPOPROTEIN"/>
    <property type="match status" value="1"/>
</dbReference>
<proteinExistence type="predicted"/>
<dbReference type="RefSeq" id="WP_245567766.1">
    <property type="nucleotide sequence ID" value="NZ_JBIAQY010000020.1"/>
</dbReference>
<evidence type="ECO:0000313" key="3">
    <source>
        <dbReference type="EMBL" id="MFF3573595.1"/>
    </source>
</evidence>
<dbReference type="PANTHER" id="PTHR30006">
    <property type="entry name" value="THIAMINE-BINDING PERIPLASMIC PROTEIN-RELATED"/>
    <property type="match status" value="1"/>
</dbReference>
<reference evidence="3 4" key="1">
    <citation type="submission" date="2024-10" db="EMBL/GenBank/DDBJ databases">
        <title>The Natural Products Discovery Center: Release of the First 8490 Sequenced Strains for Exploring Actinobacteria Biosynthetic Diversity.</title>
        <authorList>
            <person name="Kalkreuter E."/>
            <person name="Kautsar S.A."/>
            <person name="Yang D."/>
            <person name="Bader C.D."/>
            <person name="Teijaro C.N."/>
            <person name="Fluegel L."/>
            <person name="Davis C.M."/>
            <person name="Simpson J.R."/>
            <person name="Lauterbach L."/>
            <person name="Steele A.D."/>
            <person name="Gui C."/>
            <person name="Meng S."/>
            <person name="Li G."/>
            <person name="Viehrig K."/>
            <person name="Ye F."/>
            <person name="Su P."/>
            <person name="Kiefer A.F."/>
            <person name="Nichols A."/>
            <person name="Cepeda A.J."/>
            <person name="Yan W."/>
            <person name="Fan B."/>
            <person name="Jiang Y."/>
            <person name="Adhikari A."/>
            <person name="Zheng C.-J."/>
            <person name="Schuster L."/>
            <person name="Cowan T.M."/>
            <person name="Smanski M.J."/>
            <person name="Chevrette M.G."/>
            <person name="De Carvalho L.P.S."/>
            <person name="Shen B."/>
        </authorList>
    </citation>
    <scope>NUCLEOTIDE SEQUENCE [LARGE SCALE GENOMIC DNA]</scope>
    <source>
        <strain evidence="3 4">NPDC002593</strain>
    </source>
</reference>
<keyword evidence="1 2" id="KW-0732">Signal</keyword>
<dbReference type="Proteomes" id="UP001601992">
    <property type="component" value="Unassembled WGS sequence"/>
</dbReference>
<sequence>MKRKNKMHKIFRTAVVVVAAALALAGCGSSAKVSQPVSGSWADIVAAANKERSVTLYSTQAQAVLDNLKKAFESAYPDIKLTVVRGIDSELLPRIGAEQKTHRGIGDVAVTTDEAWIHANENSDTAVAVHGPSFDDPAYRRREAIIGGKFFTESAILFGFGWNTTLYPKGINSAEDLLDPALRGKVGIVTPATSPTYIDYYDFIEKHYGGRDFLQKLAANKPRIYPSTQPLSQAMASGEITAALMCNPMLPERAAGAPVGWNAGKYTWGAKWYGLTLGTAPHPNAAQVLADFMVTKAGQQATSPGYGSALPGIDGALAVAQDVPAQNLEVTVGTGAEKFRNDWESIFR</sequence>
<gene>
    <name evidence="3" type="ORF">ACFYXQ_38145</name>
</gene>
<keyword evidence="4" id="KW-1185">Reference proteome</keyword>
<dbReference type="EMBL" id="JBIAQY010000020">
    <property type="protein sequence ID" value="MFF3573595.1"/>
    <property type="molecule type" value="Genomic_DNA"/>
</dbReference>
<evidence type="ECO:0000256" key="1">
    <source>
        <dbReference type="ARBA" id="ARBA00022729"/>
    </source>
</evidence>
<name>A0ABW6SBB8_9NOCA</name>
<protein>
    <submittedName>
        <fullName evidence="3">ABC transporter substrate-binding protein</fullName>
    </submittedName>
</protein>
<evidence type="ECO:0000256" key="2">
    <source>
        <dbReference type="SAM" id="SignalP"/>
    </source>
</evidence>
<accession>A0ABW6SBB8</accession>
<comment type="caution">
    <text evidence="3">The sequence shown here is derived from an EMBL/GenBank/DDBJ whole genome shotgun (WGS) entry which is preliminary data.</text>
</comment>
<dbReference type="Pfam" id="PF13531">
    <property type="entry name" value="SBP_bac_11"/>
    <property type="match status" value="1"/>
</dbReference>
<dbReference type="SUPFAM" id="SSF53850">
    <property type="entry name" value="Periplasmic binding protein-like II"/>
    <property type="match status" value="1"/>
</dbReference>
<feature type="chain" id="PRO_5045577081" evidence="2">
    <location>
        <begin position="32"/>
        <end position="348"/>
    </location>
</feature>
<dbReference type="PANTHER" id="PTHR30006:SF2">
    <property type="entry name" value="ABC TRANSPORTER SUBSTRATE-BINDING PROTEIN"/>
    <property type="match status" value="1"/>
</dbReference>